<accession>W9Y0X7</accession>
<dbReference type="RefSeq" id="XP_007739471.1">
    <property type="nucleotide sequence ID" value="XM_007741281.1"/>
</dbReference>
<comment type="caution">
    <text evidence="2">The sequence shown here is derived from an EMBL/GenBank/DDBJ whole genome shotgun (WGS) entry which is preliminary data.</text>
</comment>
<dbReference type="HOGENOM" id="CLU_002072_0_2_1"/>
<feature type="compositionally biased region" description="Basic and acidic residues" evidence="1">
    <location>
        <begin position="859"/>
        <end position="877"/>
    </location>
</feature>
<gene>
    <name evidence="2" type="ORF">A1O5_00662</name>
</gene>
<dbReference type="eggNOG" id="ENOG502RR6X">
    <property type="taxonomic scope" value="Eukaryota"/>
</dbReference>
<feature type="compositionally biased region" description="Polar residues" evidence="1">
    <location>
        <begin position="843"/>
        <end position="858"/>
    </location>
</feature>
<feature type="compositionally biased region" description="Low complexity" evidence="1">
    <location>
        <begin position="813"/>
        <end position="823"/>
    </location>
</feature>
<dbReference type="AlphaFoldDB" id="W9Y0X7"/>
<evidence type="ECO:0000313" key="2">
    <source>
        <dbReference type="EMBL" id="EXJ76154.1"/>
    </source>
</evidence>
<evidence type="ECO:0000313" key="3">
    <source>
        <dbReference type="Proteomes" id="UP000019471"/>
    </source>
</evidence>
<keyword evidence="3" id="KW-1185">Reference proteome</keyword>
<proteinExistence type="predicted"/>
<dbReference type="Proteomes" id="UP000019471">
    <property type="component" value="Unassembled WGS sequence"/>
</dbReference>
<dbReference type="OrthoDB" id="4152175at2759"/>
<dbReference type="STRING" id="1182543.W9Y0X7"/>
<evidence type="ECO:0000256" key="1">
    <source>
        <dbReference type="SAM" id="MobiDB-lite"/>
    </source>
</evidence>
<feature type="region of interest" description="Disordered" evidence="1">
    <location>
        <begin position="801"/>
        <end position="901"/>
    </location>
</feature>
<name>W9Y0X7_9EURO</name>
<dbReference type="EMBL" id="AMGX01000001">
    <property type="protein sequence ID" value="EXJ76154.1"/>
    <property type="molecule type" value="Genomic_DNA"/>
</dbReference>
<dbReference type="GeneID" id="19185398"/>
<organism evidence="2 3">
    <name type="scientific">Cladophialophora psammophila CBS 110553</name>
    <dbReference type="NCBI Taxonomy" id="1182543"/>
    <lineage>
        <taxon>Eukaryota</taxon>
        <taxon>Fungi</taxon>
        <taxon>Dikarya</taxon>
        <taxon>Ascomycota</taxon>
        <taxon>Pezizomycotina</taxon>
        <taxon>Eurotiomycetes</taxon>
        <taxon>Chaetothyriomycetidae</taxon>
        <taxon>Chaetothyriales</taxon>
        <taxon>Herpotrichiellaceae</taxon>
        <taxon>Cladophialophora</taxon>
    </lineage>
</organism>
<feature type="compositionally biased region" description="Polar residues" evidence="1">
    <location>
        <begin position="824"/>
        <end position="833"/>
    </location>
</feature>
<reference evidence="2 3" key="1">
    <citation type="submission" date="2013-03" db="EMBL/GenBank/DDBJ databases">
        <title>The Genome Sequence of Cladophialophora psammophila CBS 110553.</title>
        <authorList>
            <consortium name="The Broad Institute Genomics Platform"/>
            <person name="Cuomo C."/>
            <person name="de Hoog S."/>
            <person name="Gorbushina A."/>
            <person name="Walker B."/>
            <person name="Young S.K."/>
            <person name="Zeng Q."/>
            <person name="Gargeya S."/>
            <person name="Fitzgerald M."/>
            <person name="Haas B."/>
            <person name="Abouelleil A."/>
            <person name="Allen A.W."/>
            <person name="Alvarado L."/>
            <person name="Arachchi H.M."/>
            <person name="Berlin A.M."/>
            <person name="Chapman S.B."/>
            <person name="Gainer-Dewar J."/>
            <person name="Goldberg J."/>
            <person name="Griggs A."/>
            <person name="Gujja S."/>
            <person name="Hansen M."/>
            <person name="Howarth C."/>
            <person name="Imamovic A."/>
            <person name="Ireland A."/>
            <person name="Larimer J."/>
            <person name="McCowan C."/>
            <person name="Murphy C."/>
            <person name="Pearson M."/>
            <person name="Poon T.W."/>
            <person name="Priest M."/>
            <person name="Roberts A."/>
            <person name="Saif S."/>
            <person name="Shea T."/>
            <person name="Sisk P."/>
            <person name="Sykes S."/>
            <person name="Wortman J."/>
            <person name="Nusbaum C."/>
            <person name="Birren B."/>
        </authorList>
    </citation>
    <scope>NUCLEOTIDE SEQUENCE [LARGE SCALE GENOMIC DNA]</scope>
    <source>
        <strain evidence="2 3">CBS 110553</strain>
    </source>
</reference>
<protein>
    <submittedName>
        <fullName evidence="2">Uncharacterized protein</fullName>
    </submittedName>
</protein>
<sequence length="939" mass="104473">MAIWNTAECSNLPLEPALVPDEEPLRFQELRSFLLDSPAYQWLVENARSSAILTERKGTIVDAIARKVDDTISSMRSPKSWRFQMFQINFNIHWDLPNFLMGQEYETTSEIAVEHAITVTGSGSNTQALSCMEYMRQTWPSSGREVLRMLQKALISPNLSYSSCLADGTELDISLRSPRVSVVARGGQAALTELCEQLAWLGAALQNSPVSSGVCLATPNITISKDAHPSNEVPSVTVQIAFTITPLPDHDLSTHLGGTCWHAMFRNPTVVNGFPILARHESEQGLELPLDLMSVLAEAHFATRYGTILLLKGLCTMLVPTRQTKNSVTWHFLLNEDGNRMPYYSFRERCPSWVGVDKVSMGFLEAGNVRHFVGWASHITRHLGTKDVKYEQIDWSGAKQCSPGLAIEQKLTISVSKILGGSMTAVRGNRDKPMYVKHSGYSIQIKQARKKYVVLYDTEAQRGWLIDGASALLHLVRTQTVQEPYGGQDSLFNPSKFKHPGIDQGPDAAENVLKDESNMQHVILREFSSYADETIDVPHHEAMSIVGEESDNVMNKRSENAPNSVEGRRAIYKTTCLRELVSQTWSTLELIFDHQTDVARTHTTTQLTNPFQTKLEGYEFMDIVSARTSLTRRAVELQSNGPTWIVLTRRIQAITLFGQHFGDMYKPTEDAAERICKLWQTVPQGHEYLAVPISLLKEIKQRSWEDGEIDASSPEIAKGLICSPSSDAFRTCEPCCKHSFIRVQQPCSSKPAEILARIAMDQKAPREVNPFVEINGALLFGKNSDLDVKKLEILSPPAVHKESSFHDSGIGPSLQFSSQASSSNTNPVTNPDTQPMRPWADSMGTSPSPLDQTRPKNTSGDRTKSLSLRQSDDDTTARRASLSQQALSPGPASVNKSTDVPFSDQAHSWRRSLVASLEKVATRIIPSWRKRAVTIAPRR</sequence>